<dbReference type="CDD" id="cd12148">
    <property type="entry name" value="fungal_TF_MHR"/>
    <property type="match status" value="1"/>
</dbReference>
<evidence type="ECO:0000313" key="12">
    <source>
        <dbReference type="Proteomes" id="UP000789508"/>
    </source>
</evidence>
<gene>
    <name evidence="11" type="ORF">ALEPTO_LOCUS5023</name>
</gene>
<keyword evidence="3" id="KW-0862">Zinc</keyword>
<dbReference type="SUPFAM" id="SSF57701">
    <property type="entry name" value="Zn2/Cys6 DNA-binding domain"/>
    <property type="match status" value="1"/>
</dbReference>
<dbReference type="GO" id="GO:0005634">
    <property type="term" value="C:nucleus"/>
    <property type="evidence" value="ECO:0007669"/>
    <property type="project" value="UniProtKB-SubCell"/>
</dbReference>
<dbReference type="SMART" id="SM00066">
    <property type="entry name" value="GAL4"/>
    <property type="match status" value="1"/>
</dbReference>
<dbReference type="CDD" id="cd00067">
    <property type="entry name" value="GAL4"/>
    <property type="match status" value="1"/>
</dbReference>
<evidence type="ECO:0000256" key="3">
    <source>
        <dbReference type="ARBA" id="ARBA00022833"/>
    </source>
</evidence>
<feature type="coiled-coil region" evidence="8">
    <location>
        <begin position="598"/>
        <end position="625"/>
    </location>
</feature>
<evidence type="ECO:0000256" key="4">
    <source>
        <dbReference type="ARBA" id="ARBA00023015"/>
    </source>
</evidence>
<evidence type="ECO:0000256" key="9">
    <source>
        <dbReference type="SAM" id="MobiDB-lite"/>
    </source>
</evidence>
<feature type="region of interest" description="Disordered" evidence="9">
    <location>
        <begin position="649"/>
        <end position="702"/>
    </location>
</feature>
<keyword evidence="12" id="KW-1185">Reference proteome</keyword>
<keyword evidence="7" id="KW-0539">Nucleus</keyword>
<feature type="compositionally biased region" description="Low complexity" evidence="9">
    <location>
        <begin position="655"/>
        <end position="664"/>
    </location>
</feature>
<organism evidence="11 12">
    <name type="scientific">Ambispora leptoticha</name>
    <dbReference type="NCBI Taxonomy" id="144679"/>
    <lineage>
        <taxon>Eukaryota</taxon>
        <taxon>Fungi</taxon>
        <taxon>Fungi incertae sedis</taxon>
        <taxon>Mucoromycota</taxon>
        <taxon>Glomeromycotina</taxon>
        <taxon>Glomeromycetes</taxon>
        <taxon>Archaeosporales</taxon>
        <taxon>Ambisporaceae</taxon>
        <taxon>Ambispora</taxon>
    </lineage>
</organism>
<keyword evidence="5" id="KW-0238">DNA-binding</keyword>
<dbReference type="InterPro" id="IPR007219">
    <property type="entry name" value="XnlR_reg_dom"/>
</dbReference>
<name>A0A9N9AKI3_9GLOM</name>
<dbReference type="PROSITE" id="PS00463">
    <property type="entry name" value="ZN2_CY6_FUNGAL_1"/>
    <property type="match status" value="1"/>
</dbReference>
<dbReference type="InterPro" id="IPR001138">
    <property type="entry name" value="Zn2Cys6_DnaBD"/>
</dbReference>
<dbReference type="InterPro" id="IPR051615">
    <property type="entry name" value="Transcr_Regulatory_Elem"/>
</dbReference>
<evidence type="ECO:0000256" key="2">
    <source>
        <dbReference type="ARBA" id="ARBA00022723"/>
    </source>
</evidence>
<keyword evidence="4" id="KW-0805">Transcription regulation</keyword>
<dbReference type="GO" id="GO:0008270">
    <property type="term" value="F:zinc ion binding"/>
    <property type="evidence" value="ECO:0007669"/>
    <property type="project" value="InterPro"/>
</dbReference>
<sequence length="838" mass="94900">MALDRHHAMAGLPTHRKTCDNCKERKVKCDKERPVCGTCKRTKRECTYNFSASSKRGRPKSEYEILQEQIDEVATIQFDQLNQLENMLGNLMGNNNLSQTTAAAPGQADFNNIIQNGGASNPYVENFVPNPMTNNFYGMYQTEGIPGPSLNENISEETLQLTAQLAATLPKTGRPSLVTSNVDNASVQYTSSNNNTQLSDPVDQLTDGLNGLNLFESTRYIGEGSLLMLSDGGEETIVPQTPTNLSQVEPELKLIPNPAAAKYLIDLYYQRVYRHYPHLRRKIVDDCLANLSKPQHFLLLNSIFFAASPFHENENLRDGKSYHRRAIALLQNHCLQTPHVLTVISLFILGLHTRTMGSAWIFHGMGSKMTFELGLHRKIKKFQMNDETKEMRDMAFWGCFVAETWVSACYGRPSAIDEAACDVDLLPIPSDPEPDEETRLHIAWILHINLLRIFAQVRKYLYGRSKIEGTRREENQFRFLDAALGRWFYTLPNWLKFEEMANDVKGSLLGSIGGEMHTLFWTVIILLHSFNLTMFTTSPMNPMQEANRLSSQTICVHAATILLHWLDVLMNQVPDFFEQSCTALFAIAPAIRVLAWTAQRGDKKAESMVERLKEIKNEVKEIARRRFASGRLDGEEKLQGWFGKFKEEEAKNNKSSDASSSSFSHDQIKNPSARGRNPNATRRRNNKTTDWQDETNNFKFTFDPTSLQNFHEQTQQSIPFQVYTDQQQLPPHQTDYSNQTYPEMQFSSTLSPPPNISSASTSPNPTVLSPHMGAPFNTPIFTGIHDFIEPTQQPGIHNSMNLWNPSLNNSQYGFDAKILMENGSNVVGHSNEEYVPTF</sequence>
<evidence type="ECO:0000256" key="1">
    <source>
        <dbReference type="ARBA" id="ARBA00004123"/>
    </source>
</evidence>
<dbReference type="GO" id="GO:0000981">
    <property type="term" value="F:DNA-binding transcription factor activity, RNA polymerase II-specific"/>
    <property type="evidence" value="ECO:0007669"/>
    <property type="project" value="InterPro"/>
</dbReference>
<feature type="domain" description="Zn(2)-C6 fungal-type" evidence="10">
    <location>
        <begin position="18"/>
        <end position="48"/>
    </location>
</feature>
<dbReference type="Pfam" id="PF04082">
    <property type="entry name" value="Fungal_trans"/>
    <property type="match status" value="1"/>
</dbReference>
<evidence type="ECO:0000256" key="5">
    <source>
        <dbReference type="ARBA" id="ARBA00023125"/>
    </source>
</evidence>
<dbReference type="Gene3D" id="4.10.240.10">
    <property type="entry name" value="Zn(2)-C6 fungal-type DNA-binding domain"/>
    <property type="match status" value="1"/>
</dbReference>
<dbReference type="AlphaFoldDB" id="A0A9N9AKI3"/>
<dbReference type="PANTHER" id="PTHR31313:SF81">
    <property type="entry name" value="TY1 ENHANCER ACTIVATOR"/>
    <property type="match status" value="1"/>
</dbReference>
<keyword evidence="6" id="KW-0804">Transcription</keyword>
<dbReference type="Proteomes" id="UP000789508">
    <property type="component" value="Unassembled WGS sequence"/>
</dbReference>
<feature type="region of interest" description="Disordered" evidence="9">
    <location>
        <begin position="745"/>
        <end position="764"/>
    </location>
</feature>
<evidence type="ECO:0000313" key="11">
    <source>
        <dbReference type="EMBL" id="CAG8532852.1"/>
    </source>
</evidence>
<evidence type="ECO:0000256" key="8">
    <source>
        <dbReference type="SAM" id="Coils"/>
    </source>
</evidence>
<dbReference type="SMART" id="SM00906">
    <property type="entry name" value="Fungal_trans"/>
    <property type="match status" value="1"/>
</dbReference>
<evidence type="ECO:0000259" key="10">
    <source>
        <dbReference type="PROSITE" id="PS50048"/>
    </source>
</evidence>
<proteinExistence type="predicted"/>
<reference evidence="11" key="1">
    <citation type="submission" date="2021-06" db="EMBL/GenBank/DDBJ databases">
        <authorList>
            <person name="Kallberg Y."/>
            <person name="Tangrot J."/>
            <person name="Rosling A."/>
        </authorList>
    </citation>
    <scope>NUCLEOTIDE SEQUENCE</scope>
    <source>
        <strain evidence="11">FL130A</strain>
    </source>
</reference>
<dbReference type="Pfam" id="PF00172">
    <property type="entry name" value="Zn_clus"/>
    <property type="match status" value="1"/>
</dbReference>
<evidence type="ECO:0000256" key="7">
    <source>
        <dbReference type="ARBA" id="ARBA00023242"/>
    </source>
</evidence>
<dbReference type="PROSITE" id="PS50048">
    <property type="entry name" value="ZN2_CY6_FUNGAL_2"/>
    <property type="match status" value="1"/>
</dbReference>
<dbReference type="InterPro" id="IPR036864">
    <property type="entry name" value="Zn2-C6_fun-type_DNA-bd_sf"/>
</dbReference>
<dbReference type="GO" id="GO:0006351">
    <property type="term" value="P:DNA-templated transcription"/>
    <property type="evidence" value="ECO:0007669"/>
    <property type="project" value="InterPro"/>
</dbReference>
<dbReference type="OrthoDB" id="2154091at2759"/>
<accession>A0A9N9AKI3</accession>
<comment type="subcellular location">
    <subcellularLocation>
        <location evidence="1">Nucleus</location>
    </subcellularLocation>
</comment>
<keyword evidence="8" id="KW-0175">Coiled coil</keyword>
<dbReference type="PANTHER" id="PTHR31313">
    <property type="entry name" value="TY1 ENHANCER ACTIVATOR"/>
    <property type="match status" value="1"/>
</dbReference>
<protein>
    <submittedName>
        <fullName evidence="11">4521_t:CDS:1</fullName>
    </submittedName>
</protein>
<dbReference type="EMBL" id="CAJVPS010001300">
    <property type="protein sequence ID" value="CAG8532852.1"/>
    <property type="molecule type" value="Genomic_DNA"/>
</dbReference>
<evidence type="ECO:0000256" key="6">
    <source>
        <dbReference type="ARBA" id="ARBA00023163"/>
    </source>
</evidence>
<dbReference type="GO" id="GO:0003677">
    <property type="term" value="F:DNA binding"/>
    <property type="evidence" value="ECO:0007669"/>
    <property type="project" value="UniProtKB-KW"/>
</dbReference>
<keyword evidence="2" id="KW-0479">Metal-binding</keyword>
<comment type="caution">
    <text evidence="11">The sequence shown here is derived from an EMBL/GenBank/DDBJ whole genome shotgun (WGS) entry which is preliminary data.</text>
</comment>